<dbReference type="CDD" id="cd06259">
    <property type="entry name" value="YdcF-like"/>
    <property type="match status" value="1"/>
</dbReference>
<evidence type="ECO:0000256" key="1">
    <source>
        <dbReference type="SAM" id="Phobius"/>
    </source>
</evidence>
<dbReference type="KEGG" id="acib:ACBT_1718"/>
<keyword evidence="5" id="KW-1185">Reference proteome</keyword>
<protein>
    <submittedName>
        <fullName evidence="3">YdcF-like membrane protein (DUF218 domain)</fullName>
    </submittedName>
</protein>
<sequence length="251" mass="28237">MFVLKKIISAFFLPIPIGIFLLVLAFIFLIKDSYKKAKITFLIAIIWFVALSNQTVSNAILSPLENAYPALIETPNVNYILVLGNAHKSDENLSITSQVKSTAINRLVEGVRHYNSLKNNSNNVKLIVSGHSFDDLNSHAKMQKELAISLGVSKEDIIELHTPKDTNEEAIETKNIVQNEKIILVTSASHMKRAVKLFEKQEVNVIASPTEHKVYNTTYPSSYFNSNNLKKVELAFHEYLGMIYSKIKGEI</sequence>
<dbReference type="EMBL" id="CP054051">
    <property type="protein sequence ID" value="QKJ27615.1"/>
    <property type="molecule type" value="Genomic_DNA"/>
</dbReference>
<dbReference type="InterPro" id="IPR014729">
    <property type="entry name" value="Rossmann-like_a/b/a_fold"/>
</dbReference>
<gene>
    <name evidence="3" type="ORF">ACBT_1718</name>
    <name evidence="4" type="ORF">FE247_03680</name>
</gene>
<accession>A0A5J6RL41</accession>
<dbReference type="GO" id="GO:0000270">
    <property type="term" value="P:peptidoglycan metabolic process"/>
    <property type="evidence" value="ECO:0007669"/>
    <property type="project" value="TreeGrafter"/>
</dbReference>
<feature type="transmembrane region" description="Helical" evidence="1">
    <location>
        <begin position="41"/>
        <end position="61"/>
    </location>
</feature>
<dbReference type="Pfam" id="PF02698">
    <property type="entry name" value="DUF218"/>
    <property type="match status" value="1"/>
</dbReference>
<evidence type="ECO:0000313" key="5">
    <source>
        <dbReference type="Proteomes" id="UP000305417"/>
    </source>
</evidence>
<proteinExistence type="predicted"/>
<dbReference type="STRING" id="1442598.GCA_000522465_01853"/>
<keyword evidence="1" id="KW-0812">Transmembrane</keyword>
<reference evidence="4 5" key="1">
    <citation type="submission" date="2019-05" db="EMBL/GenBank/DDBJ databases">
        <title>Arcobacter cibarius and Arcobacter thereius providing challenges in identification an antibiotic susceptibility and Quinolone resistance.</title>
        <authorList>
            <person name="Busch A."/>
            <person name="Hanel I."/>
            <person name="Hotzel H."/>
            <person name="Tomaso H."/>
        </authorList>
    </citation>
    <scope>NUCLEOTIDE SEQUENCE [LARGE SCALE GENOMIC DNA]</scope>
    <source>
        <strain evidence="4 5">16CS0831-2</strain>
    </source>
</reference>
<dbReference type="InterPro" id="IPR003848">
    <property type="entry name" value="DUF218"/>
</dbReference>
<evidence type="ECO:0000259" key="2">
    <source>
        <dbReference type="Pfam" id="PF02698"/>
    </source>
</evidence>
<dbReference type="Gene3D" id="3.40.50.620">
    <property type="entry name" value="HUPs"/>
    <property type="match status" value="1"/>
</dbReference>
<dbReference type="GO" id="GO:0005886">
    <property type="term" value="C:plasma membrane"/>
    <property type="evidence" value="ECO:0007669"/>
    <property type="project" value="TreeGrafter"/>
</dbReference>
<dbReference type="OrthoDB" id="9809813at2"/>
<dbReference type="PANTHER" id="PTHR30336">
    <property type="entry name" value="INNER MEMBRANE PROTEIN, PROBABLE PERMEASE"/>
    <property type="match status" value="1"/>
</dbReference>
<evidence type="ECO:0000313" key="3">
    <source>
        <dbReference type="EMBL" id="QKJ27615.1"/>
    </source>
</evidence>
<dbReference type="GO" id="GO:0043164">
    <property type="term" value="P:Gram-negative-bacterium-type cell wall biogenesis"/>
    <property type="evidence" value="ECO:0007669"/>
    <property type="project" value="TreeGrafter"/>
</dbReference>
<feature type="transmembrane region" description="Helical" evidence="1">
    <location>
        <begin position="6"/>
        <end position="29"/>
    </location>
</feature>
<reference evidence="3 6" key="2">
    <citation type="submission" date="2020-05" db="EMBL/GenBank/DDBJ databases">
        <title>Complete genome sequencing of Campylobacter and Arcobacter type strains.</title>
        <authorList>
            <person name="Miller W.G."/>
            <person name="Yee E."/>
        </authorList>
    </citation>
    <scope>NUCLEOTIDE SEQUENCE [LARGE SCALE GENOMIC DNA]</scope>
    <source>
        <strain evidence="3 6">LMG 21996</strain>
    </source>
</reference>
<keyword evidence="1" id="KW-0472">Membrane</keyword>
<keyword evidence="1" id="KW-1133">Transmembrane helix</keyword>
<evidence type="ECO:0000313" key="4">
    <source>
        <dbReference type="EMBL" id="TLT00653.1"/>
    </source>
</evidence>
<dbReference type="PANTHER" id="PTHR30336:SF4">
    <property type="entry name" value="ENVELOPE BIOGENESIS FACTOR ELYC"/>
    <property type="match status" value="1"/>
</dbReference>
<dbReference type="EMBL" id="VBUC01000006">
    <property type="protein sequence ID" value="TLT00653.1"/>
    <property type="molecule type" value="Genomic_DNA"/>
</dbReference>
<feature type="domain" description="DUF218" evidence="2">
    <location>
        <begin position="79"/>
        <end position="241"/>
    </location>
</feature>
<dbReference type="RefSeq" id="WP_024775926.1">
    <property type="nucleotide sequence ID" value="NZ_JANJGI010000006.1"/>
</dbReference>
<name>A0A5J6RL41_9BACT</name>
<evidence type="ECO:0000313" key="6">
    <source>
        <dbReference type="Proteomes" id="UP000509513"/>
    </source>
</evidence>
<organism evidence="3 6">
    <name type="scientific">Aliarcobacter cibarius</name>
    <dbReference type="NCBI Taxonomy" id="255507"/>
    <lineage>
        <taxon>Bacteria</taxon>
        <taxon>Pseudomonadati</taxon>
        <taxon>Campylobacterota</taxon>
        <taxon>Epsilonproteobacteria</taxon>
        <taxon>Campylobacterales</taxon>
        <taxon>Arcobacteraceae</taxon>
        <taxon>Aliarcobacter</taxon>
    </lineage>
</organism>
<dbReference type="Proteomes" id="UP000509513">
    <property type="component" value="Chromosome"/>
</dbReference>
<dbReference type="AlphaFoldDB" id="A0A5J6RL41"/>
<dbReference type="Proteomes" id="UP000305417">
    <property type="component" value="Unassembled WGS sequence"/>
</dbReference>
<dbReference type="InterPro" id="IPR051599">
    <property type="entry name" value="Cell_Envelope_Assoc"/>
</dbReference>